<reference evidence="2 3" key="1">
    <citation type="submission" date="2018-11" db="EMBL/GenBank/DDBJ databases">
        <authorList>
            <consortium name="Pathogen Informatics"/>
        </authorList>
    </citation>
    <scope>NUCLEOTIDE SEQUENCE [LARGE SCALE GENOMIC DNA]</scope>
    <source>
        <strain evidence="2 3">NCTC12929</strain>
    </source>
</reference>
<protein>
    <submittedName>
        <fullName evidence="2">GLPGLI family protein</fullName>
    </submittedName>
</protein>
<dbReference type="Proteomes" id="UP000270205">
    <property type="component" value="Unassembled WGS sequence"/>
</dbReference>
<comment type="caution">
    <text evidence="2">The sequence shown here is derived from an EMBL/GenBank/DDBJ whole genome shotgun (WGS) entry which is preliminary data.</text>
</comment>
<dbReference type="Pfam" id="PF09697">
    <property type="entry name" value="Porph_ging"/>
    <property type="match status" value="1"/>
</dbReference>
<dbReference type="AlphaFoldDB" id="A0A7Z9CGJ2"/>
<organism evidence="2 3">
    <name type="scientific">Bergeyella zoohelcum</name>
    <dbReference type="NCBI Taxonomy" id="1015"/>
    <lineage>
        <taxon>Bacteria</taxon>
        <taxon>Pseudomonadati</taxon>
        <taxon>Bacteroidota</taxon>
        <taxon>Flavobacteriia</taxon>
        <taxon>Flavobacteriales</taxon>
        <taxon>Weeksellaceae</taxon>
        <taxon>Bergeyella</taxon>
    </lineage>
</organism>
<gene>
    <name evidence="2" type="ORF">NCTC12929_00824</name>
</gene>
<keyword evidence="1" id="KW-0732">Signal</keyword>
<sequence>MKNRLIYLFTLLISCVLNAQIEVEYEYTYRTDSANIHSAKTEKMVLQYKEEKSIFFSKERWLGMKKLERDVSSGSEINLMDKGRYGHRLSAIKVEKNFSTNHLNFYDTILTDHFTYEENLPKIEWQITGEKLELLGYKVGVAQGKFRGRNYTAWYTEEISISDGPYKFSGLPGMILKIEDDKKNFSFTAIAIAKLKEIDNVIEGNWIKSTRAQYQEIKKKSVVDMVGYIKSNSEVNITPVHPASKKNTEKPYNPIELK</sequence>
<dbReference type="PROSITE" id="PS51257">
    <property type="entry name" value="PROKAR_LIPOPROTEIN"/>
    <property type="match status" value="1"/>
</dbReference>
<evidence type="ECO:0000256" key="1">
    <source>
        <dbReference type="SAM" id="SignalP"/>
    </source>
</evidence>
<evidence type="ECO:0000313" key="2">
    <source>
        <dbReference type="EMBL" id="VDH03441.1"/>
    </source>
</evidence>
<dbReference type="NCBIfam" id="TIGR01200">
    <property type="entry name" value="GLPGLI"/>
    <property type="match status" value="1"/>
</dbReference>
<name>A0A7Z9CGJ2_9FLAO</name>
<proteinExistence type="predicted"/>
<dbReference type="EMBL" id="UYIV01000001">
    <property type="protein sequence ID" value="VDH03441.1"/>
    <property type="molecule type" value="Genomic_DNA"/>
</dbReference>
<feature type="signal peptide" evidence="1">
    <location>
        <begin position="1"/>
        <end position="19"/>
    </location>
</feature>
<feature type="chain" id="PRO_5030683508" evidence="1">
    <location>
        <begin position="20"/>
        <end position="258"/>
    </location>
</feature>
<dbReference type="InterPro" id="IPR005901">
    <property type="entry name" value="GLPGLI"/>
</dbReference>
<evidence type="ECO:0000313" key="3">
    <source>
        <dbReference type="Proteomes" id="UP000270205"/>
    </source>
</evidence>
<accession>A0A7Z9CGJ2</accession>
<dbReference type="RefSeq" id="WP_125150892.1">
    <property type="nucleotide sequence ID" value="NZ_UYIV01000001.1"/>
</dbReference>